<reference evidence="2" key="1">
    <citation type="submission" date="2021-02" db="EMBL/GenBank/DDBJ databases">
        <authorList>
            <person name="Nowell W R."/>
        </authorList>
    </citation>
    <scope>NUCLEOTIDE SEQUENCE</scope>
    <source>
        <strain evidence="2">Ploen Becks lab</strain>
    </source>
</reference>
<name>A0A814MV17_9BILA</name>
<organism evidence="2 3">
    <name type="scientific">Brachionus calyciflorus</name>
    <dbReference type="NCBI Taxonomy" id="104777"/>
    <lineage>
        <taxon>Eukaryota</taxon>
        <taxon>Metazoa</taxon>
        <taxon>Spiralia</taxon>
        <taxon>Gnathifera</taxon>
        <taxon>Rotifera</taxon>
        <taxon>Eurotatoria</taxon>
        <taxon>Monogononta</taxon>
        <taxon>Pseudotrocha</taxon>
        <taxon>Ploima</taxon>
        <taxon>Brachionidae</taxon>
        <taxon>Brachionus</taxon>
    </lineage>
</organism>
<dbReference type="InterPro" id="IPR046803">
    <property type="entry name" value="DNAPKcs_CC1-2"/>
</dbReference>
<dbReference type="Pfam" id="PF20502">
    <property type="entry name" value="DNAPKcs_CC1-2"/>
    <property type="match status" value="1"/>
</dbReference>
<dbReference type="SMART" id="SM01344">
    <property type="entry name" value="NUC194"/>
    <property type="match status" value="1"/>
</dbReference>
<protein>
    <recommendedName>
        <fullName evidence="1">DNA-dependent protein kinase catalytic subunit CC3 domain-containing protein</fullName>
    </recommendedName>
</protein>
<evidence type="ECO:0000259" key="1">
    <source>
        <dbReference type="SMART" id="SM01344"/>
    </source>
</evidence>
<dbReference type="Pfam" id="PF19704">
    <property type="entry name" value="DNAPKcs_CC5"/>
    <property type="match status" value="1"/>
</dbReference>
<dbReference type="GO" id="GO:0005634">
    <property type="term" value="C:nucleus"/>
    <property type="evidence" value="ECO:0007669"/>
    <property type="project" value="InterPro"/>
</dbReference>
<dbReference type="OrthoDB" id="431717at2759"/>
<feature type="domain" description="DNA-dependent protein kinase catalytic subunit CC3" evidence="1">
    <location>
        <begin position="118"/>
        <end position="458"/>
    </location>
</feature>
<dbReference type="InterPro" id="IPR012582">
    <property type="entry name" value="DNAPKcs_CC3"/>
</dbReference>
<proteinExistence type="predicted"/>
<dbReference type="Proteomes" id="UP000663879">
    <property type="component" value="Unassembled WGS sequence"/>
</dbReference>
<dbReference type="Pfam" id="PF08163">
    <property type="entry name" value="DNAPKcs_CC3"/>
    <property type="match status" value="1"/>
</dbReference>
<evidence type="ECO:0000313" key="2">
    <source>
        <dbReference type="EMBL" id="CAF1081577.1"/>
    </source>
</evidence>
<keyword evidence="3" id="KW-1185">Reference proteome</keyword>
<dbReference type="InterPro" id="IPR045581">
    <property type="entry name" value="DNAPKcs_CC5"/>
</dbReference>
<comment type="caution">
    <text evidence="2">The sequence shown here is derived from an EMBL/GenBank/DDBJ whole genome shotgun (WGS) entry which is preliminary data.</text>
</comment>
<dbReference type="EMBL" id="CAJNOC010006599">
    <property type="protein sequence ID" value="CAF1081577.1"/>
    <property type="molecule type" value="Genomic_DNA"/>
</dbReference>
<sequence>MTLDPTNLGFSLKDMEVFSNLAQKIRGFFRIVIQNLLAPSQEFLKLQCSTILDENKDLNLKYINLNNIDWANLSQLVTGYEIINEFKIFKITFDLTRLDINYIYQNWSVFQPFWSNDIDTKLLLLNLLTKCLLIESVQANENKVSEMFFSFFVDEKLKLNFNCKLLDLSHFFTQMSQFKLAITQFLTQLPLKSMSLTKGDDDYTEYVNAVQILLVCLELSQSVDLLGGLIGIVSQRKTKFISLRSEFRDTKIEAKNRQINKINTLHSSNSSNQASYLSTQNNYTSSLSEELSFFDFNSHGSYSQSVNFQSNLSKSSSFRRSLTDDLDNQIQDIEIELDELNSHESKESLVSLFQSLISNKIIPVYENGQIPTEMPPLMSFLHKKILDVYIHENVKLFIIRAIKNTSNIFKPFCKFWFPSLIGFLVNSTLCREFDEMENFTLDLMILILSWCSIQKPEVTESKLINKLFGLLIKRCYHSNRAVLKNNLELIKTMTECWKEMILVPTSVK</sequence>
<dbReference type="GO" id="GO:0006303">
    <property type="term" value="P:double-strand break repair via nonhomologous end joining"/>
    <property type="evidence" value="ECO:0007669"/>
    <property type="project" value="InterPro"/>
</dbReference>
<accession>A0A814MV17</accession>
<gene>
    <name evidence="2" type="ORF">OXX778_LOCUS20217</name>
</gene>
<evidence type="ECO:0000313" key="3">
    <source>
        <dbReference type="Proteomes" id="UP000663879"/>
    </source>
</evidence>
<dbReference type="AlphaFoldDB" id="A0A814MV17"/>